<evidence type="ECO:0000313" key="2">
    <source>
        <dbReference type="EMBL" id="CAB4599827.1"/>
    </source>
</evidence>
<organism evidence="2">
    <name type="scientific">freshwater metagenome</name>
    <dbReference type="NCBI Taxonomy" id="449393"/>
    <lineage>
        <taxon>unclassified sequences</taxon>
        <taxon>metagenomes</taxon>
        <taxon>ecological metagenomes</taxon>
    </lineage>
</organism>
<evidence type="ECO:0000256" key="1">
    <source>
        <dbReference type="SAM" id="Phobius"/>
    </source>
</evidence>
<keyword evidence="1" id="KW-1133">Transmembrane helix</keyword>
<dbReference type="AlphaFoldDB" id="A0A6J6GF42"/>
<gene>
    <name evidence="2" type="ORF">UFOPK1826_00580</name>
    <name evidence="3" type="ORF">UFOPK2855_00301</name>
</gene>
<protein>
    <submittedName>
        <fullName evidence="2">Unannotated protein</fullName>
    </submittedName>
</protein>
<reference evidence="2" key="1">
    <citation type="submission" date="2020-05" db="EMBL/GenBank/DDBJ databases">
        <authorList>
            <person name="Chiriac C."/>
            <person name="Salcher M."/>
            <person name="Ghai R."/>
            <person name="Kavagutti S V."/>
        </authorList>
    </citation>
    <scope>NUCLEOTIDE SEQUENCE</scope>
</reference>
<feature type="transmembrane region" description="Helical" evidence="1">
    <location>
        <begin position="37"/>
        <end position="57"/>
    </location>
</feature>
<keyword evidence="1" id="KW-0812">Transmembrane</keyword>
<accession>A0A6J6GF42</accession>
<dbReference type="CDD" id="cd11614">
    <property type="entry name" value="SAF_CpaB_FlgA_like"/>
    <property type="match status" value="1"/>
</dbReference>
<name>A0A6J6GF42_9ZZZZ</name>
<evidence type="ECO:0000313" key="3">
    <source>
        <dbReference type="EMBL" id="CAB4754028.1"/>
    </source>
</evidence>
<sequence length="234" mass="24579">MAESAVVENLTRTRARAIQDRAETADQKVSTRRRWRIPELAIGVVLMCGGALGAILLSRSGDSMVVVVGSAHNLERGLQITAQDLVALEVPSSFATSFVMGEDAQSLIGQTMLINLNASSPITTAMLSPTVGLLPGEALTSSAIDIGKFPVDLAVGDSVRVVTIPDLAISESTEPSMFASEVIIYSITQLSDNDDVALVTFRSSLDLSMAIARAGEIYLVRVAGVATQFGSGQP</sequence>
<dbReference type="EMBL" id="CAEZZK010000035">
    <property type="protein sequence ID" value="CAB4754028.1"/>
    <property type="molecule type" value="Genomic_DNA"/>
</dbReference>
<dbReference type="EMBL" id="CAEZUN010000055">
    <property type="protein sequence ID" value="CAB4599827.1"/>
    <property type="molecule type" value="Genomic_DNA"/>
</dbReference>
<keyword evidence="1" id="KW-0472">Membrane</keyword>
<proteinExistence type="predicted"/>